<dbReference type="GO" id="GO:0004843">
    <property type="term" value="F:cysteine-type deubiquitinase activity"/>
    <property type="evidence" value="ECO:0007669"/>
    <property type="project" value="InterPro"/>
</dbReference>
<dbReference type="InterPro" id="IPR001394">
    <property type="entry name" value="Peptidase_C19_UCH"/>
</dbReference>
<proteinExistence type="predicted"/>
<accession>A0A4Q9L9V0</accession>
<feature type="domain" description="USP" evidence="1">
    <location>
        <begin position="72"/>
        <end position="361"/>
    </location>
</feature>
<dbReference type="GO" id="GO:0005634">
    <property type="term" value="C:nucleus"/>
    <property type="evidence" value="ECO:0007669"/>
    <property type="project" value="TreeGrafter"/>
</dbReference>
<dbReference type="InterPro" id="IPR028889">
    <property type="entry name" value="USP"/>
</dbReference>
<sequence length="363" mass="42177">MTQRKQKLVLLTLITLLSFFSGFLTGFLVHENYFNDSNSPKDLSNEETDTFEFIDETKDKEIKSIRENADICPLKNSGVMCYFNSLIQCMYSLKELKNIFLSEDSSNANSGVKKIFKDLFIKMGKKDLSIDTKNIIQNILAINSSQEFKNINKHQDIHALYVFLIDNCLFNGNSINEIDSKEKFDEAAKDSNISKLYLCLEKTHYFVAENRTSTKFEIWNAIIACAKIFDYQMIIDQYFKKEYITEESAENKNVLVNIEIEAKMIRFPNVLVVHSFCYSEDFFFPADIKDIKIENEKYSLVSAGCHAGNTESGHYITIRRVKGNIWAIINDNSISYYKTRNVLNFLRKHRFKPTLAFFEKIKV</sequence>
<keyword evidence="2" id="KW-0378">Hydrolase</keyword>
<evidence type="ECO:0000259" key="1">
    <source>
        <dbReference type="PROSITE" id="PS50235"/>
    </source>
</evidence>
<reference evidence="2 3" key="1">
    <citation type="submission" date="2017-12" db="EMBL/GenBank/DDBJ databases">
        <authorList>
            <person name="Pombert J.-F."/>
            <person name="Haag K.L."/>
            <person name="Ebert D."/>
        </authorList>
    </citation>
    <scope>NUCLEOTIDE SEQUENCE [LARGE SCALE GENOMIC DNA]</scope>
    <source>
        <strain evidence="2">FI-OER-3-3</strain>
    </source>
</reference>
<dbReference type="InterPro" id="IPR050164">
    <property type="entry name" value="Peptidase_C19"/>
</dbReference>
<name>A0A4Q9L9V0_9MICR</name>
<dbReference type="PROSITE" id="PS50235">
    <property type="entry name" value="USP_3"/>
    <property type="match status" value="1"/>
</dbReference>
<dbReference type="EMBL" id="PITJ01000186">
    <property type="protein sequence ID" value="TBU04075.1"/>
    <property type="molecule type" value="Genomic_DNA"/>
</dbReference>
<dbReference type="AlphaFoldDB" id="A0A4Q9L9V0"/>
<dbReference type="InterPro" id="IPR038765">
    <property type="entry name" value="Papain-like_cys_pep_sf"/>
</dbReference>
<dbReference type="Proteomes" id="UP000292362">
    <property type="component" value="Unassembled WGS sequence"/>
</dbReference>
<dbReference type="GO" id="GO:0016579">
    <property type="term" value="P:protein deubiquitination"/>
    <property type="evidence" value="ECO:0007669"/>
    <property type="project" value="InterPro"/>
</dbReference>
<comment type="caution">
    <text evidence="2">The sequence shown here is derived from an EMBL/GenBank/DDBJ whole genome shotgun (WGS) entry which is preliminary data.</text>
</comment>
<dbReference type="PANTHER" id="PTHR24006">
    <property type="entry name" value="UBIQUITIN CARBOXYL-TERMINAL HYDROLASE"/>
    <property type="match status" value="1"/>
</dbReference>
<dbReference type="VEuPathDB" id="MicrosporidiaDB:CWI37_0186p0020"/>
<evidence type="ECO:0000313" key="2">
    <source>
        <dbReference type="EMBL" id="TBU04075.1"/>
    </source>
</evidence>
<dbReference type="SUPFAM" id="SSF54001">
    <property type="entry name" value="Cysteine proteinases"/>
    <property type="match status" value="1"/>
</dbReference>
<dbReference type="CDD" id="cd02257">
    <property type="entry name" value="Peptidase_C19"/>
    <property type="match status" value="1"/>
</dbReference>
<dbReference type="GO" id="GO:0005829">
    <property type="term" value="C:cytosol"/>
    <property type="evidence" value="ECO:0007669"/>
    <property type="project" value="TreeGrafter"/>
</dbReference>
<gene>
    <name evidence="2" type="ORF">CWI37_0186p0020</name>
</gene>
<protein>
    <submittedName>
        <fullName evidence="2">Ubiquitin carboxyl-terminal hydrolase</fullName>
    </submittedName>
</protein>
<evidence type="ECO:0000313" key="3">
    <source>
        <dbReference type="Proteomes" id="UP000292362"/>
    </source>
</evidence>
<organism evidence="2 3">
    <name type="scientific">Hamiltosporidium tvaerminnensis</name>
    <dbReference type="NCBI Taxonomy" id="1176355"/>
    <lineage>
        <taxon>Eukaryota</taxon>
        <taxon>Fungi</taxon>
        <taxon>Fungi incertae sedis</taxon>
        <taxon>Microsporidia</taxon>
        <taxon>Dubosqiidae</taxon>
        <taxon>Hamiltosporidium</taxon>
    </lineage>
</organism>
<dbReference type="Pfam" id="PF00443">
    <property type="entry name" value="UCH"/>
    <property type="match status" value="1"/>
</dbReference>
<dbReference type="Gene3D" id="3.90.70.10">
    <property type="entry name" value="Cysteine proteinases"/>
    <property type="match status" value="1"/>
</dbReference>